<keyword evidence="2" id="KW-1133">Transmembrane helix</keyword>
<dbReference type="EMBL" id="JASNQZ010000015">
    <property type="protein sequence ID" value="KAL0947704.1"/>
    <property type="molecule type" value="Genomic_DNA"/>
</dbReference>
<comment type="caution">
    <text evidence="4">The sequence shown here is derived from an EMBL/GenBank/DDBJ whole genome shotgun (WGS) entry which is preliminary data.</text>
</comment>
<evidence type="ECO:0000313" key="4">
    <source>
        <dbReference type="EMBL" id="KAL0947704.1"/>
    </source>
</evidence>
<dbReference type="InterPro" id="IPR045339">
    <property type="entry name" value="DUF6534"/>
</dbReference>
<feature type="transmembrane region" description="Helical" evidence="2">
    <location>
        <begin position="165"/>
        <end position="192"/>
    </location>
</feature>
<sequence length="291" mass="31202">MTTPTIHIDLTETFGIGYIGSILSAILYGITCIQTFHYFRASSKDPVTLKALVSVLLTIAVEIIVNAFIAFLVEGFLVARVWILSGKKAFMTVICAVLTMAHLAMNIAFPVKTLDYANLITGAEKLRTFGTAGLAVAVVTDVCISATLCYYLQRGRTGFKKSDDIITKLIALTITTGLLSTLIVIANLVALVAAPEKLYSLFFNFMLAKLYINALLTSLNARAAIRNSQSAKSSLSNTLSDFIPSTKVGTSSRGDTTANLVVDIESFTTTEPSGHPARIEMGKMGSHKGSV</sequence>
<name>A0ABR3IWG4_9AGAR</name>
<dbReference type="Pfam" id="PF20152">
    <property type="entry name" value="DUF6534"/>
    <property type="match status" value="1"/>
</dbReference>
<evidence type="ECO:0000256" key="1">
    <source>
        <dbReference type="SAM" id="MobiDB-lite"/>
    </source>
</evidence>
<dbReference type="Proteomes" id="UP001556367">
    <property type="component" value="Unassembled WGS sequence"/>
</dbReference>
<evidence type="ECO:0000313" key="5">
    <source>
        <dbReference type="Proteomes" id="UP001556367"/>
    </source>
</evidence>
<gene>
    <name evidence="4" type="ORF">HGRIS_013790</name>
</gene>
<accession>A0ABR3IWG4</accession>
<evidence type="ECO:0000259" key="3">
    <source>
        <dbReference type="Pfam" id="PF20152"/>
    </source>
</evidence>
<dbReference type="PANTHER" id="PTHR40465">
    <property type="entry name" value="CHROMOSOME 1, WHOLE GENOME SHOTGUN SEQUENCE"/>
    <property type="match status" value="1"/>
</dbReference>
<evidence type="ECO:0000256" key="2">
    <source>
        <dbReference type="SAM" id="Phobius"/>
    </source>
</evidence>
<feature type="transmembrane region" description="Helical" evidence="2">
    <location>
        <begin position="198"/>
        <end position="216"/>
    </location>
</feature>
<feature type="region of interest" description="Disordered" evidence="1">
    <location>
        <begin position="269"/>
        <end position="291"/>
    </location>
</feature>
<proteinExistence type="predicted"/>
<keyword evidence="2" id="KW-0472">Membrane</keyword>
<feature type="transmembrane region" description="Helical" evidence="2">
    <location>
        <begin position="89"/>
        <end position="109"/>
    </location>
</feature>
<feature type="transmembrane region" description="Helical" evidence="2">
    <location>
        <begin position="129"/>
        <end position="153"/>
    </location>
</feature>
<protein>
    <recommendedName>
        <fullName evidence="3">DUF6534 domain-containing protein</fullName>
    </recommendedName>
</protein>
<dbReference type="PANTHER" id="PTHR40465:SF1">
    <property type="entry name" value="DUF6534 DOMAIN-CONTAINING PROTEIN"/>
    <property type="match status" value="1"/>
</dbReference>
<feature type="domain" description="DUF6534" evidence="3">
    <location>
        <begin position="137"/>
        <end position="223"/>
    </location>
</feature>
<organism evidence="4 5">
    <name type="scientific">Hohenbuehelia grisea</name>
    <dbReference type="NCBI Taxonomy" id="104357"/>
    <lineage>
        <taxon>Eukaryota</taxon>
        <taxon>Fungi</taxon>
        <taxon>Dikarya</taxon>
        <taxon>Basidiomycota</taxon>
        <taxon>Agaricomycotina</taxon>
        <taxon>Agaricomycetes</taxon>
        <taxon>Agaricomycetidae</taxon>
        <taxon>Agaricales</taxon>
        <taxon>Pleurotineae</taxon>
        <taxon>Pleurotaceae</taxon>
        <taxon>Hohenbuehelia</taxon>
    </lineage>
</organism>
<feature type="transmembrane region" description="Helical" evidence="2">
    <location>
        <begin position="16"/>
        <end position="39"/>
    </location>
</feature>
<reference evidence="5" key="1">
    <citation type="submission" date="2024-06" db="EMBL/GenBank/DDBJ databases">
        <title>Multi-omics analyses provide insights into the biosynthesis of the anticancer antibiotic pleurotin in Hohenbuehelia grisea.</title>
        <authorList>
            <person name="Weaver J.A."/>
            <person name="Alberti F."/>
        </authorList>
    </citation>
    <scope>NUCLEOTIDE SEQUENCE [LARGE SCALE GENOMIC DNA]</scope>
    <source>
        <strain evidence="5">T-177</strain>
    </source>
</reference>
<keyword evidence="2" id="KW-0812">Transmembrane</keyword>
<keyword evidence="5" id="KW-1185">Reference proteome</keyword>
<feature type="transmembrane region" description="Helical" evidence="2">
    <location>
        <begin position="51"/>
        <end position="77"/>
    </location>
</feature>